<proteinExistence type="predicted"/>
<accession>A0ABM1TDP6</accession>
<keyword evidence="1" id="KW-1185">Reference proteome</keyword>
<protein>
    <submittedName>
        <fullName evidence="2">Uncharacterized protein LOC106469737</fullName>
    </submittedName>
</protein>
<name>A0ABM1TDP6_LIMPO</name>
<sequence length="330" mass="36914">MHKPKTDLYQVTVASGGIARSPSRDSFATEFSLMSLSSLGSDMSKTGHSVLKLSKHEERTDDHSPQPNKLIWSKTGFGTSHCPQRNFLQVPHEHYGGRSRDTITEVLFEDESEIIRNCGALSSVFGLMKSFSTSDITHITNIEKEPLRRSSSEVAACDWSKYEMQNARLGRASRSLSTWVAVGDVVSTSQLPSPQPFLGPHEESPSITATDFVRSINKKARQMYIQQRVSSTYKALERLTRSQLDLNTDLPEAGIKITIPQVQVSSELDWNICNNEVGISGVGLKGSNKSFSLTAKDIERDRGKPLTRYERNMMIFNWLHNVNENAFELS</sequence>
<dbReference type="GeneID" id="106469737"/>
<gene>
    <name evidence="2" type="primary">LOC106469737</name>
</gene>
<organism evidence="1 2">
    <name type="scientific">Limulus polyphemus</name>
    <name type="common">Atlantic horseshoe crab</name>
    <dbReference type="NCBI Taxonomy" id="6850"/>
    <lineage>
        <taxon>Eukaryota</taxon>
        <taxon>Metazoa</taxon>
        <taxon>Ecdysozoa</taxon>
        <taxon>Arthropoda</taxon>
        <taxon>Chelicerata</taxon>
        <taxon>Merostomata</taxon>
        <taxon>Xiphosura</taxon>
        <taxon>Limulidae</taxon>
        <taxon>Limulus</taxon>
    </lineage>
</organism>
<dbReference type="Proteomes" id="UP000694941">
    <property type="component" value="Unplaced"/>
</dbReference>
<evidence type="ECO:0000313" key="1">
    <source>
        <dbReference type="Proteomes" id="UP000694941"/>
    </source>
</evidence>
<evidence type="ECO:0000313" key="2">
    <source>
        <dbReference type="RefSeq" id="XP_022254002.1"/>
    </source>
</evidence>
<dbReference type="RefSeq" id="XP_022254002.1">
    <property type="nucleotide sequence ID" value="XM_022398294.1"/>
</dbReference>
<reference evidence="2" key="1">
    <citation type="submission" date="2025-08" db="UniProtKB">
        <authorList>
            <consortium name="RefSeq"/>
        </authorList>
    </citation>
    <scope>IDENTIFICATION</scope>
    <source>
        <tissue evidence="2">Muscle</tissue>
    </source>
</reference>